<keyword evidence="11" id="KW-1185">Reference proteome</keyword>
<dbReference type="InterPro" id="IPR027417">
    <property type="entry name" value="P-loop_NTPase"/>
</dbReference>
<evidence type="ECO:0000256" key="1">
    <source>
        <dbReference type="ARBA" id="ARBA00022448"/>
    </source>
</evidence>
<dbReference type="GO" id="GO:0005524">
    <property type="term" value="F:ATP binding"/>
    <property type="evidence" value="ECO:0007669"/>
    <property type="project" value="UniProtKB-KW"/>
</dbReference>
<name>A0A4Q7Y597_9ACTN</name>
<evidence type="ECO:0000256" key="3">
    <source>
        <dbReference type="ARBA" id="ARBA00022496"/>
    </source>
</evidence>
<dbReference type="CDD" id="cd03259">
    <property type="entry name" value="ABC_Carb_Solutes_like"/>
    <property type="match status" value="1"/>
</dbReference>
<dbReference type="EMBL" id="SHKV01000001">
    <property type="protein sequence ID" value="RZU31798.1"/>
    <property type="molecule type" value="Genomic_DNA"/>
</dbReference>
<dbReference type="PANTHER" id="PTHR42781:SF4">
    <property type="entry name" value="SPERMIDINE_PUTRESCINE IMPORT ATP-BINDING PROTEIN POTA"/>
    <property type="match status" value="1"/>
</dbReference>
<dbReference type="AlphaFoldDB" id="A0A4Q7Y597"/>
<evidence type="ECO:0000256" key="6">
    <source>
        <dbReference type="ARBA" id="ARBA00023004"/>
    </source>
</evidence>
<dbReference type="SMART" id="SM00382">
    <property type="entry name" value="AAA"/>
    <property type="match status" value="1"/>
</dbReference>
<dbReference type="GO" id="GO:0016887">
    <property type="term" value="F:ATP hydrolysis activity"/>
    <property type="evidence" value="ECO:0007669"/>
    <property type="project" value="InterPro"/>
</dbReference>
<proteinExistence type="predicted"/>
<dbReference type="GO" id="GO:0015408">
    <property type="term" value="F:ABC-type ferric iron transporter activity"/>
    <property type="evidence" value="ECO:0007669"/>
    <property type="project" value="InterPro"/>
</dbReference>
<comment type="caution">
    <text evidence="10">The sequence shown here is derived from an EMBL/GenBank/DDBJ whole genome shotgun (WGS) entry which is preliminary data.</text>
</comment>
<dbReference type="SUPFAM" id="SSF52540">
    <property type="entry name" value="P-loop containing nucleoside triphosphate hydrolases"/>
    <property type="match status" value="1"/>
</dbReference>
<keyword evidence="1" id="KW-0813">Transport</keyword>
<dbReference type="Proteomes" id="UP000292507">
    <property type="component" value="Unassembled WGS sequence"/>
</dbReference>
<accession>A0A4Q7Y597</accession>
<dbReference type="InterPro" id="IPR003439">
    <property type="entry name" value="ABC_transporter-like_ATP-bd"/>
</dbReference>
<dbReference type="PROSITE" id="PS50893">
    <property type="entry name" value="ABC_TRANSPORTER_2"/>
    <property type="match status" value="1"/>
</dbReference>
<dbReference type="Pfam" id="PF00005">
    <property type="entry name" value="ABC_tran"/>
    <property type="match status" value="1"/>
</dbReference>
<dbReference type="GO" id="GO:0016020">
    <property type="term" value="C:membrane"/>
    <property type="evidence" value="ECO:0007669"/>
    <property type="project" value="InterPro"/>
</dbReference>
<keyword evidence="4" id="KW-0547">Nucleotide-binding</keyword>
<evidence type="ECO:0000259" key="9">
    <source>
        <dbReference type="PROSITE" id="PS50893"/>
    </source>
</evidence>
<dbReference type="InterPro" id="IPR050093">
    <property type="entry name" value="ABC_SmlMolc_Importer"/>
</dbReference>
<organism evidence="10 11">
    <name type="scientific">Blastococcus saxobsidens</name>
    <dbReference type="NCBI Taxonomy" id="138336"/>
    <lineage>
        <taxon>Bacteria</taxon>
        <taxon>Bacillati</taxon>
        <taxon>Actinomycetota</taxon>
        <taxon>Actinomycetes</taxon>
        <taxon>Geodermatophilales</taxon>
        <taxon>Geodermatophilaceae</taxon>
        <taxon>Blastococcus</taxon>
    </lineage>
</organism>
<dbReference type="InterPro" id="IPR003593">
    <property type="entry name" value="AAA+_ATPase"/>
</dbReference>
<keyword evidence="2" id="KW-1003">Cell membrane</keyword>
<dbReference type="PANTHER" id="PTHR42781">
    <property type="entry name" value="SPERMIDINE/PUTRESCINE IMPORT ATP-BINDING PROTEIN POTA"/>
    <property type="match status" value="1"/>
</dbReference>
<evidence type="ECO:0000256" key="8">
    <source>
        <dbReference type="ARBA" id="ARBA00023136"/>
    </source>
</evidence>
<evidence type="ECO:0000313" key="11">
    <source>
        <dbReference type="Proteomes" id="UP000292507"/>
    </source>
</evidence>
<dbReference type="PROSITE" id="PS00211">
    <property type="entry name" value="ABC_TRANSPORTER_1"/>
    <property type="match status" value="1"/>
</dbReference>
<dbReference type="OrthoDB" id="9802264at2"/>
<keyword evidence="5 10" id="KW-0067">ATP-binding</keyword>
<sequence>MSVEPVLEVVDLVVVYDGTTALHGVSLSVAPGEVLALLGPSGSGKSTLLHAVAGFLVPSGGTARLGGTPVAGNGRPVPPEKRDLAVVFQNYALWPHLSALDTVAYPARRRGVSREQSRREALELLDLLRIAHLADRRPAELSGGEQQRVGLARALARRPSLYLFDEPTAHLDAHVRDVFLQELVARRRGTGAAGIYATHDAEEALGLADRVALLRDGRLVQVGTPQQVYEEPVDLFAARLTGPASVIDAPDGAGRLLVRPGWARLGGPLEGRLRAVWFRGPHSDHLLDTAAGEVLVRQPGPPRHPVGACVGWTLVRSWPLAG</sequence>
<feature type="domain" description="ABC transporter" evidence="9">
    <location>
        <begin position="7"/>
        <end position="241"/>
    </location>
</feature>
<gene>
    <name evidence="10" type="ORF">BKA19_1480</name>
</gene>
<keyword evidence="8" id="KW-0472">Membrane</keyword>
<protein>
    <submittedName>
        <fullName evidence="10">Iron(III) transport system ATP-binding protein</fullName>
    </submittedName>
</protein>
<dbReference type="InterPro" id="IPR015853">
    <property type="entry name" value="ABC_transpr_FbpC"/>
</dbReference>
<keyword evidence="7" id="KW-0406">Ion transport</keyword>
<dbReference type="RefSeq" id="WP_104527580.1">
    <property type="nucleotide sequence ID" value="NZ_POQT01000006.1"/>
</dbReference>
<evidence type="ECO:0000256" key="2">
    <source>
        <dbReference type="ARBA" id="ARBA00022475"/>
    </source>
</evidence>
<reference evidence="10 11" key="1">
    <citation type="submission" date="2019-02" db="EMBL/GenBank/DDBJ databases">
        <title>Sequencing the genomes of 1000 actinobacteria strains.</title>
        <authorList>
            <person name="Klenk H.-P."/>
        </authorList>
    </citation>
    <scope>NUCLEOTIDE SEQUENCE [LARGE SCALE GENOMIC DNA]</scope>
    <source>
        <strain evidence="10 11">DSM 44509</strain>
    </source>
</reference>
<evidence type="ECO:0000256" key="4">
    <source>
        <dbReference type="ARBA" id="ARBA00022741"/>
    </source>
</evidence>
<keyword evidence="6" id="KW-0408">Iron</keyword>
<dbReference type="Gene3D" id="3.40.50.300">
    <property type="entry name" value="P-loop containing nucleotide triphosphate hydrolases"/>
    <property type="match status" value="1"/>
</dbReference>
<evidence type="ECO:0000313" key="10">
    <source>
        <dbReference type="EMBL" id="RZU31798.1"/>
    </source>
</evidence>
<evidence type="ECO:0000256" key="5">
    <source>
        <dbReference type="ARBA" id="ARBA00022840"/>
    </source>
</evidence>
<evidence type="ECO:0000256" key="7">
    <source>
        <dbReference type="ARBA" id="ARBA00023065"/>
    </source>
</evidence>
<keyword evidence="3" id="KW-0410">Iron transport</keyword>
<dbReference type="InterPro" id="IPR017871">
    <property type="entry name" value="ABC_transporter-like_CS"/>
</dbReference>